<evidence type="ECO:0000259" key="4">
    <source>
        <dbReference type="PROSITE" id="PS51084"/>
    </source>
</evidence>
<evidence type="ECO:0000256" key="2">
    <source>
        <dbReference type="PIRSR" id="PIRSR601310-3"/>
    </source>
</evidence>
<dbReference type="AlphaFoldDB" id="A0A1W2BPH8"/>
<dbReference type="Proteomes" id="UP000192393">
    <property type="component" value="Unassembled WGS sequence"/>
</dbReference>
<dbReference type="InterPro" id="IPR036265">
    <property type="entry name" value="HIT-like_sf"/>
</dbReference>
<dbReference type="GO" id="GO:0009117">
    <property type="term" value="P:nucleotide metabolic process"/>
    <property type="evidence" value="ECO:0007669"/>
    <property type="project" value="TreeGrafter"/>
</dbReference>
<dbReference type="InterPro" id="IPR001310">
    <property type="entry name" value="Histidine_triad_HIT"/>
</dbReference>
<dbReference type="RefSeq" id="WP_084017712.1">
    <property type="nucleotide sequence ID" value="NZ_FWXS01000007.1"/>
</dbReference>
<feature type="short sequence motif" description="Histidine triad motif" evidence="2 3">
    <location>
        <begin position="91"/>
        <end position="95"/>
    </location>
</feature>
<gene>
    <name evidence="5" type="ORF">SAMN06296427_10721</name>
</gene>
<keyword evidence="6" id="KW-1185">Reference proteome</keyword>
<evidence type="ECO:0000313" key="5">
    <source>
        <dbReference type="EMBL" id="SMC74756.1"/>
    </source>
</evidence>
<evidence type="ECO:0000256" key="3">
    <source>
        <dbReference type="PROSITE-ProRule" id="PRU00464"/>
    </source>
</evidence>
<feature type="active site" description="Tele-AMP-histidine intermediate" evidence="1">
    <location>
        <position position="93"/>
    </location>
</feature>
<dbReference type="PANTHER" id="PTHR46648:SF1">
    <property type="entry name" value="ADENOSINE 5'-MONOPHOSPHORAMIDASE HNT1"/>
    <property type="match status" value="1"/>
</dbReference>
<dbReference type="PANTHER" id="PTHR46648">
    <property type="entry name" value="HIT FAMILY PROTEIN 1"/>
    <property type="match status" value="1"/>
</dbReference>
<dbReference type="GO" id="GO:0003824">
    <property type="term" value="F:catalytic activity"/>
    <property type="evidence" value="ECO:0007669"/>
    <property type="project" value="InterPro"/>
</dbReference>
<dbReference type="InterPro" id="IPR011146">
    <property type="entry name" value="HIT-like"/>
</dbReference>
<name>A0A1W2BPH8_9FLAO</name>
<sequence length="130" mass="14674">MASVFTKIINGEIPAFKIAENEDYMAFLDVFPLVKGHTLVIPKQEVDKIFEMDKSLYLGLMDFAYDVAQAVEKAIPCIRVGIAVIGLEVPHTHVHLVPLNTIQDINFTNTKLKLENEEMIEIAEKIKSFL</sequence>
<evidence type="ECO:0000256" key="1">
    <source>
        <dbReference type="PIRSR" id="PIRSR601310-1"/>
    </source>
</evidence>
<reference evidence="5 6" key="1">
    <citation type="submission" date="2017-04" db="EMBL/GenBank/DDBJ databases">
        <authorList>
            <person name="Afonso C.L."/>
            <person name="Miller P.J."/>
            <person name="Scott M.A."/>
            <person name="Spackman E."/>
            <person name="Goraichik I."/>
            <person name="Dimitrov K.M."/>
            <person name="Suarez D.L."/>
            <person name="Swayne D.E."/>
        </authorList>
    </citation>
    <scope>NUCLEOTIDE SEQUENCE [LARGE SCALE GENOMIC DNA]</scope>
    <source>
        <strain evidence="5 6">CGMCC 1.12708</strain>
    </source>
</reference>
<dbReference type="PRINTS" id="PR00332">
    <property type="entry name" value="HISTRIAD"/>
</dbReference>
<dbReference type="Pfam" id="PF01230">
    <property type="entry name" value="HIT"/>
    <property type="match status" value="1"/>
</dbReference>
<dbReference type="PROSITE" id="PS51084">
    <property type="entry name" value="HIT_2"/>
    <property type="match status" value="1"/>
</dbReference>
<proteinExistence type="predicted"/>
<dbReference type="STRING" id="1434700.SAMN06296427_10721"/>
<dbReference type="OrthoDB" id="9784774at2"/>
<evidence type="ECO:0000313" key="6">
    <source>
        <dbReference type="Proteomes" id="UP000192393"/>
    </source>
</evidence>
<organism evidence="5 6">
    <name type="scientific">Moheibacter sediminis</name>
    <dbReference type="NCBI Taxonomy" id="1434700"/>
    <lineage>
        <taxon>Bacteria</taxon>
        <taxon>Pseudomonadati</taxon>
        <taxon>Bacteroidota</taxon>
        <taxon>Flavobacteriia</taxon>
        <taxon>Flavobacteriales</taxon>
        <taxon>Weeksellaceae</taxon>
        <taxon>Moheibacter</taxon>
    </lineage>
</organism>
<protein>
    <submittedName>
        <fullName evidence="5">Histidine triad (HIT) family protein</fullName>
    </submittedName>
</protein>
<dbReference type="EMBL" id="FWXS01000007">
    <property type="protein sequence ID" value="SMC74756.1"/>
    <property type="molecule type" value="Genomic_DNA"/>
</dbReference>
<accession>A0A1W2BPH8</accession>
<dbReference type="Gene3D" id="3.30.428.10">
    <property type="entry name" value="HIT-like"/>
    <property type="match status" value="1"/>
</dbReference>
<feature type="domain" description="HIT" evidence="4">
    <location>
        <begin position="4"/>
        <end position="107"/>
    </location>
</feature>
<dbReference type="SUPFAM" id="SSF54197">
    <property type="entry name" value="HIT-like"/>
    <property type="match status" value="1"/>
</dbReference>